<dbReference type="OrthoDB" id="3666882at2"/>
<gene>
    <name evidence="2" type="ORF">SAMN05192558_11457</name>
</gene>
<feature type="transmembrane region" description="Helical" evidence="1">
    <location>
        <begin position="85"/>
        <end position="104"/>
    </location>
</feature>
<accession>A0A1H0VIM4</accession>
<evidence type="ECO:0000313" key="3">
    <source>
        <dbReference type="Proteomes" id="UP000199651"/>
    </source>
</evidence>
<organism evidence="2 3">
    <name type="scientific">Actinokineospora alba</name>
    <dbReference type="NCBI Taxonomy" id="504798"/>
    <lineage>
        <taxon>Bacteria</taxon>
        <taxon>Bacillati</taxon>
        <taxon>Actinomycetota</taxon>
        <taxon>Actinomycetes</taxon>
        <taxon>Pseudonocardiales</taxon>
        <taxon>Pseudonocardiaceae</taxon>
        <taxon>Actinokineospora</taxon>
    </lineage>
</organism>
<dbReference type="STRING" id="504798.SAMN05421871_11257"/>
<proteinExistence type="predicted"/>
<keyword evidence="1" id="KW-0472">Membrane</keyword>
<keyword evidence="1" id="KW-1133">Transmembrane helix</keyword>
<sequence>MAIFLMVIGLVIPYVIYAVLRAWDHRRSERFWAGLVNEPVVHDDSVVYALGELRETLAAGLIWWLALTFVLVARRRSSGSWTRILGAFSLMGYFFVALGSMVTFNRNLEGSFGFVLGLLTLAATVIVCGSMHRLAVLVMTRPVAGDLIRSGLEIPFRVRGQRARLRVQHDRVVMDHLSSRFKRGPATAMSFDELRVVGLGELAKASSLKVVVDSSTDILGESVRLPLSPGPALWLVGSTRQWVVPVDERDGRRAVAVIEQRRIVCDELVDPEAYVESRGARVAKWEAARTARMHVLNLNLSHRARRRRNPAQWRPAELKGTVQLVVVAGFCLSSLLGSLVMLWAEFMGYGGGKFTEQIIVSGIFGLLLAPLSWFPIRRLRNYFRARRHLEANPVQPSLNLMPVGIPSRPSVAGWTTLTTNARSAPDKLSAGVR</sequence>
<keyword evidence="1" id="KW-0812">Transmembrane</keyword>
<keyword evidence="3" id="KW-1185">Reference proteome</keyword>
<dbReference type="EMBL" id="FNJB01000014">
    <property type="protein sequence ID" value="SDP78174.1"/>
    <property type="molecule type" value="Genomic_DNA"/>
</dbReference>
<protein>
    <submittedName>
        <fullName evidence="2">Uncharacterized protein</fullName>
    </submittedName>
</protein>
<dbReference type="AlphaFoldDB" id="A0A1H0VIM4"/>
<feature type="transmembrane region" description="Helical" evidence="1">
    <location>
        <begin position="324"/>
        <end position="346"/>
    </location>
</feature>
<feature type="transmembrane region" description="Helical" evidence="1">
    <location>
        <begin position="56"/>
        <end position="73"/>
    </location>
</feature>
<feature type="transmembrane region" description="Helical" evidence="1">
    <location>
        <begin position="110"/>
        <end position="131"/>
    </location>
</feature>
<dbReference type="Proteomes" id="UP000199651">
    <property type="component" value="Unassembled WGS sequence"/>
</dbReference>
<name>A0A1H0VIM4_9PSEU</name>
<reference evidence="3" key="1">
    <citation type="submission" date="2016-10" db="EMBL/GenBank/DDBJ databases">
        <authorList>
            <person name="Varghese N."/>
            <person name="Submissions S."/>
        </authorList>
    </citation>
    <scope>NUCLEOTIDE SEQUENCE [LARGE SCALE GENOMIC DNA]</scope>
    <source>
        <strain evidence="3">IBRC-M 10655</strain>
    </source>
</reference>
<evidence type="ECO:0000313" key="2">
    <source>
        <dbReference type="EMBL" id="SDP78174.1"/>
    </source>
</evidence>
<feature type="transmembrane region" description="Helical" evidence="1">
    <location>
        <begin position="358"/>
        <end position="376"/>
    </location>
</feature>
<dbReference type="RefSeq" id="WP_091383045.1">
    <property type="nucleotide sequence ID" value="NZ_FNDV01000012.1"/>
</dbReference>
<evidence type="ECO:0000256" key="1">
    <source>
        <dbReference type="SAM" id="Phobius"/>
    </source>
</evidence>